<dbReference type="Proteomes" id="UP001301869">
    <property type="component" value="Chromosome"/>
</dbReference>
<organism evidence="5 6">
    <name type="scientific">Halomonas piscis</name>
    <dbReference type="NCBI Taxonomy" id="3031727"/>
    <lineage>
        <taxon>Bacteria</taxon>
        <taxon>Pseudomonadati</taxon>
        <taxon>Pseudomonadota</taxon>
        <taxon>Gammaproteobacteria</taxon>
        <taxon>Oceanospirillales</taxon>
        <taxon>Halomonadaceae</taxon>
        <taxon>Halomonas</taxon>
    </lineage>
</organism>
<dbReference type="Pfam" id="PF00392">
    <property type="entry name" value="GntR"/>
    <property type="match status" value="1"/>
</dbReference>
<feature type="domain" description="HTH gntR-type" evidence="4">
    <location>
        <begin position="9"/>
        <end position="77"/>
    </location>
</feature>
<evidence type="ECO:0000256" key="2">
    <source>
        <dbReference type="ARBA" id="ARBA00023125"/>
    </source>
</evidence>
<keyword evidence="3" id="KW-0804">Transcription</keyword>
<gene>
    <name evidence="5" type="ORF">P1P91_05160</name>
</gene>
<keyword evidence="1" id="KW-0805">Transcription regulation</keyword>
<accession>A0ABY9Z2I2</accession>
<proteinExistence type="predicted"/>
<name>A0ABY9Z2I2_9GAMM</name>
<dbReference type="Gene3D" id="1.10.10.10">
    <property type="entry name" value="Winged helix-like DNA-binding domain superfamily/Winged helix DNA-binding domain"/>
    <property type="match status" value="1"/>
</dbReference>
<dbReference type="Gene3D" id="1.20.120.530">
    <property type="entry name" value="GntR ligand-binding domain-like"/>
    <property type="match status" value="1"/>
</dbReference>
<dbReference type="InterPro" id="IPR036390">
    <property type="entry name" value="WH_DNA-bd_sf"/>
</dbReference>
<protein>
    <submittedName>
        <fullName evidence="5">FCD domain-containing protein</fullName>
    </submittedName>
</protein>
<dbReference type="SMART" id="SM00345">
    <property type="entry name" value="HTH_GNTR"/>
    <property type="match status" value="1"/>
</dbReference>
<dbReference type="PROSITE" id="PS50949">
    <property type="entry name" value="HTH_GNTR"/>
    <property type="match status" value="1"/>
</dbReference>
<evidence type="ECO:0000256" key="3">
    <source>
        <dbReference type="ARBA" id="ARBA00023163"/>
    </source>
</evidence>
<dbReference type="PRINTS" id="PR00035">
    <property type="entry name" value="HTHGNTR"/>
</dbReference>
<dbReference type="InterPro" id="IPR000524">
    <property type="entry name" value="Tscrpt_reg_HTH_GntR"/>
</dbReference>
<keyword evidence="6" id="KW-1185">Reference proteome</keyword>
<dbReference type="PANTHER" id="PTHR43537:SF47">
    <property type="entry name" value="REGULATORY PROTEIN GNTR HTH"/>
    <property type="match status" value="1"/>
</dbReference>
<dbReference type="RefSeq" id="WP_311884988.1">
    <property type="nucleotide sequence ID" value="NZ_CP119391.1"/>
</dbReference>
<sequence>MAQSRRHRPSLVDDVIAHLKSALQQGRWAVGERLPVEAALAEDFGVSRNTVREAVRVLCHTGVLETRQGAGTFVRALRGAGDTLREVERARLRDQLEVRQTLEAEAARLAALRRSDEDLAVMREALNAREAAGRHIDARITHDQRFHLAVVRATHNAALATLYEYFACSVGHTIEQTERNRHLPEPSHAEHVALLEAIEAGRADAAEHIARTMLAPSLSALSDTS</sequence>
<dbReference type="Pfam" id="PF07729">
    <property type="entry name" value="FCD"/>
    <property type="match status" value="1"/>
</dbReference>
<dbReference type="PANTHER" id="PTHR43537">
    <property type="entry name" value="TRANSCRIPTIONAL REGULATOR, GNTR FAMILY"/>
    <property type="match status" value="1"/>
</dbReference>
<evidence type="ECO:0000313" key="6">
    <source>
        <dbReference type="Proteomes" id="UP001301869"/>
    </source>
</evidence>
<keyword evidence="2" id="KW-0238">DNA-binding</keyword>
<reference evidence="5 6" key="1">
    <citation type="submission" date="2023-03" db="EMBL/GenBank/DDBJ databases">
        <title>Halomonas sp. nov., isolated from Korean tranditional fermented seafood 'Jeotgal'.</title>
        <authorList>
            <person name="Kim B."/>
            <person name="Shin N.-R."/>
        </authorList>
    </citation>
    <scope>NUCLEOTIDE SEQUENCE [LARGE SCALE GENOMIC DNA]</scope>
    <source>
        <strain evidence="5 6">SG2L-4</strain>
    </source>
</reference>
<dbReference type="EMBL" id="CP119391">
    <property type="protein sequence ID" value="WNK21068.1"/>
    <property type="molecule type" value="Genomic_DNA"/>
</dbReference>
<dbReference type="SUPFAM" id="SSF48008">
    <property type="entry name" value="GntR ligand-binding domain-like"/>
    <property type="match status" value="1"/>
</dbReference>
<dbReference type="CDD" id="cd07377">
    <property type="entry name" value="WHTH_GntR"/>
    <property type="match status" value="1"/>
</dbReference>
<evidence type="ECO:0000256" key="1">
    <source>
        <dbReference type="ARBA" id="ARBA00023015"/>
    </source>
</evidence>
<dbReference type="SMART" id="SM00895">
    <property type="entry name" value="FCD"/>
    <property type="match status" value="1"/>
</dbReference>
<evidence type="ECO:0000259" key="4">
    <source>
        <dbReference type="PROSITE" id="PS50949"/>
    </source>
</evidence>
<evidence type="ECO:0000313" key="5">
    <source>
        <dbReference type="EMBL" id="WNK21068.1"/>
    </source>
</evidence>
<dbReference type="InterPro" id="IPR011711">
    <property type="entry name" value="GntR_C"/>
</dbReference>
<dbReference type="InterPro" id="IPR008920">
    <property type="entry name" value="TF_FadR/GntR_C"/>
</dbReference>
<dbReference type="InterPro" id="IPR036388">
    <property type="entry name" value="WH-like_DNA-bd_sf"/>
</dbReference>
<dbReference type="SUPFAM" id="SSF46785">
    <property type="entry name" value="Winged helix' DNA-binding domain"/>
    <property type="match status" value="1"/>
</dbReference>